<dbReference type="EMBL" id="CAXDID020000118">
    <property type="protein sequence ID" value="CAL6030943.1"/>
    <property type="molecule type" value="Genomic_DNA"/>
</dbReference>
<dbReference type="EMBL" id="CATOUU010000347">
    <property type="protein sequence ID" value="CAI9925801.1"/>
    <property type="molecule type" value="Genomic_DNA"/>
</dbReference>
<dbReference type="EMBL" id="CATOUU010000754">
    <property type="protein sequence ID" value="CAI9945905.1"/>
    <property type="molecule type" value="Genomic_DNA"/>
</dbReference>
<dbReference type="EMBL" id="CATOUU010000347">
    <property type="protein sequence ID" value="CAI9925812.1"/>
    <property type="molecule type" value="Genomic_DNA"/>
</dbReference>
<proteinExistence type="predicted"/>
<dbReference type="EMBL" id="CAXDID020000081">
    <property type="protein sequence ID" value="CAL6018798.1"/>
    <property type="molecule type" value="Genomic_DNA"/>
</dbReference>
<evidence type="ECO:0000313" key="8">
    <source>
        <dbReference type="EMBL" id="CAL6030943.1"/>
    </source>
</evidence>
<reference evidence="3" key="1">
    <citation type="submission" date="2023-06" db="EMBL/GenBank/DDBJ databases">
        <authorList>
            <person name="Kurt Z."/>
        </authorList>
    </citation>
    <scope>NUCLEOTIDE SEQUENCE</scope>
</reference>
<organism evidence="3">
    <name type="scientific">Hexamita inflata</name>
    <dbReference type="NCBI Taxonomy" id="28002"/>
    <lineage>
        <taxon>Eukaryota</taxon>
        <taxon>Metamonada</taxon>
        <taxon>Diplomonadida</taxon>
        <taxon>Hexamitidae</taxon>
        <taxon>Hexamitinae</taxon>
        <taxon>Hexamita</taxon>
    </lineage>
</organism>
<evidence type="ECO:0000313" key="4">
    <source>
        <dbReference type="EMBL" id="CAI9945905.1"/>
    </source>
</evidence>
<dbReference type="EMBL" id="CAXDID020000079">
    <property type="protein sequence ID" value="CAL6017914.1"/>
    <property type="molecule type" value="Genomic_DNA"/>
</dbReference>
<dbReference type="EMBL" id="CAXDID020000284">
    <property type="protein sequence ID" value="CAL6070566.1"/>
    <property type="molecule type" value="Genomic_DNA"/>
</dbReference>
<sequence length="350" mass="40284">MFETDHMRQFMQITDTLFSMQRRDICEEKTKLTACFKSAVFPVVRLRVAFQPRNVFQEFPIELSANCIKEITGIVEYPGSEENDPLTLAFKNFYLTDDKQTVIAESVEAVPSVIRTKTDANSEITDGKTQKAFIQGWPEELDDDFPLPATTPDRLVSVTIQWRSVQERLDFKRCLSSFYYAPCVPDNYNQKIRVERDGMAVRVRESTFPSRCCVCAYFLPTLHNEIKIKIVRSKRGYLEIGWASEKEQMRAPISINLLTKETTPGLQYIVFDQTQDTKLQKDDMVIIKRIHFKQNGKVLSDGIGIARARRASDPKGMPYMFIGAFELGETNFEGLVFWLRDPGDCIMMVE</sequence>
<evidence type="ECO:0000313" key="2">
    <source>
        <dbReference type="EMBL" id="CAI9925812.1"/>
    </source>
</evidence>
<evidence type="ECO:0000313" key="3">
    <source>
        <dbReference type="EMBL" id="CAI9937477.1"/>
    </source>
</evidence>
<dbReference type="Proteomes" id="UP001642409">
    <property type="component" value="Unassembled WGS sequence"/>
</dbReference>
<evidence type="ECO:0000313" key="1">
    <source>
        <dbReference type="EMBL" id="CAI9925801.1"/>
    </source>
</evidence>
<evidence type="ECO:0000313" key="10">
    <source>
        <dbReference type="Proteomes" id="UP001642409"/>
    </source>
</evidence>
<protein>
    <submittedName>
        <fullName evidence="5">Hypothetical_protein</fullName>
    </submittedName>
</protein>
<keyword evidence="10" id="KW-1185">Reference proteome</keyword>
<accession>A0AA86PFG9</accession>
<dbReference type="EMBL" id="CATOUU010000646">
    <property type="protein sequence ID" value="CAI9937477.1"/>
    <property type="molecule type" value="Genomic_DNA"/>
</dbReference>
<evidence type="ECO:0000313" key="6">
    <source>
        <dbReference type="EMBL" id="CAL6018798.1"/>
    </source>
</evidence>
<gene>
    <name evidence="1" type="ORF">HINF_LOCUS13446</name>
    <name evidence="2" type="ORF">HINF_LOCUS13457</name>
    <name evidence="3" type="ORF">HINF_LOCUS25122</name>
    <name evidence="5" type="ORF">HINF_LOCUS26218</name>
    <name evidence="6" type="ORF">HINF_LOCUS26643</name>
    <name evidence="7" type="ORF">HINF_LOCUS26654</name>
    <name evidence="4" type="ORF">HINF_LOCUS33550</name>
    <name evidence="8" type="ORF">HINF_LOCUS33769</name>
    <name evidence="9" type="ORF">HINF_LOCUS54583</name>
</gene>
<evidence type="ECO:0000313" key="9">
    <source>
        <dbReference type="EMBL" id="CAL6070566.1"/>
    </source>
</evidence>
<dbReference type="EMBL" id="CAXDID020000081">
    <property type="protein sequence ID" value="CAL6018820.1"/>
    <property type="molecule type" value="Genomic_DNA"/>
</dbReference>
<comment type="caution">
    <text evidence="3">The sequence shown here is derived from an EMBL/GenBank/DDBJ whole genome shotgun (WGS) entry which is preliminary data.</text>
</comment>
<evidence type="ECO:0000313" key="7">
    <source>
        <dbReference type="EMBL" id="CAL6018820.1"/>
    </source>
</evidence>
<name>A0AA86PFG9_9EUKA</name>
<reference evidence="5 10" key="2">
    <citation type="submission" date="2024-07" db="EMBL/GenBank/DDBJ databases">
        <authorList>
            <person name="Akdeniz Z."/>
        </authorList>
    </citation>
    <scope>NUCLEOTIDE SEQUENCE [LARGE SCALE GENOMIC DNA]</scope>
</reference>
<dbReference type="AlphaFoldDB" id="A0AA86PFG9"/>
<evidence type="ECO:0000313" key="5">
    <source>
        <dbReference type="EMBL" id="CAL6017914.1"/>
    </source>
</evidence>